<dbReference type="InterPro" id="IPR033479">
    <property type="entry name" value="dCache_1"/>
</dbReference>
<keyword evidence="4" id="KW-0808">Transferase</keyword>
<dbReference type="CDD" id="cd06225">
    <property type="entry name" value="HAMP"/>
    <property type="match status" value="1"/>
</dbReference>
<evidence type="ECO:0000256" key="9">
    <source>
        <dbReference type="ARBA" id="ARBA00022989"/>
    </source>
</evidence>
<evidence type="ECO:0000256" key="3">
    <source>
        <dbReference type="ARBA" id="ARBA00022553"/>
    </source>
</evidence>
<evidence type="ECO:0000313" key="14">
    <source>
        <dbReference type="EMBL" id="OAB43936.1"/>
    </source>
</evidence>
<dbReference type="GO" id="GO:0005524">
    <property type="term" value="F:ATP binding"/>
    <property type="evidence" value="ECO:0007669"/>
    <property type="project" value="UniProtKB-KW"/>
</dbReference>
<dbReference type="InterPro" id="IPR050640">
    <property type="entry name" value="Bact_2-comp_sensor_kinase"/>
</dbReference>
<dbReference type="Gene3D" id="1.10.8.500">
    <property type="entry name" value="HAMP domain in histidine kinase"/>
    <property type="match status" value="1"/>
</dbReference>
<dbReference type="Pfam" id="PF00672">
    <property type="entry name" value="HAMP"/>
    <property type="match status" value="1"/>
</dbReference>
<dbReference type="SMART" id="SM00387">
    <property type="entry name" value="HATPase_c"/>
    <property type="match status" value="1"/>
</dbReference>
<dbReference type="Gene3D" id="3.30.565.10">
    <property type="entry name" value="Histidine kinase-like ATPase, C-terminal domain"/>
    <property type="match status" value="1"/>
</dbReference>
<keyword evidence="15" id="KW-1185">Reference proteome</keyword>
<name>A0A162K6Z6_9BACL</name>
<gene>
    <name evidence="14" type="ORF">PBAT_17085</name>
</gene>
<evidence type="ECO:0000256" key="2">
    <source>
        <dbReference type="ARBA" id="ARBA00022475"/>
    </source>
</evidence>
<evidence type="ECO:0000256" key="10">
    <source>
        <dbReference type="ARBA" id="ARBA00023012"/>
    </source>
</evidence>
<feature type="transmembrane region" description="Helical" evidence="12">
    <location>
        <begin position="20"/>
        <end position="42"/>
    </location>
</feature>
<evidence type="ECO:0000256" key="11">
    <source>
        <dbReference type="ARBA" id="ARBA00023136"/>
    </source>
</evidence>
<sequence length="603" mass="68657">MNIFRRLSQRFQTRHVNRQIFILMICTITIPLTIMSGIVYFFSLQTVKNEYQDSANLILNNLSFNIDQYLQSIEKGTLMAQLDSQLQGSLVKWADNRANNIDDTGIQYRSVIEHFVSTIEMTIKNVDSVQIYAGDRVFYSVNFNQADYDDSNFLQEHWYQQTLASQGKIVIFGTHKPFHRLNSKEPVMSIARVINKTGSKQHLAIILVDIRLDSLREILNLSENSNRKFLIVDDKGGVIYSSEDDQENPLVLSDTDFISVERVLANDTGSFYAPFAGKQSYLDFITSPYSGWKVIQYIDEQEMAKDANMFRMIILAFAFCSLVTALLFMYILSARVTKPIILLSRQVRSVGLGKFDVNLRSDRQDEFGVLYRGIRKMVEDLQSHIERSSNMIAQQKIAQYGALKSQINPHFLANALESVQMKAVLSGQRDIAEMVGLLGRLFRIHIQTGKDIVSLREELVHTRLYIKVQQMRFGDKIQYTENLAPNSDTANVLHFSLQPIIENAIVHGLERRVSTGLLEISTTLQGNCLLIMIKDNGAGMDETQVTELRERLMDTSDTLGEAHIGIKNVHDRIRFYFGDQYGIEVDSSLGAGTTVTIRIPHNE</sequence>
<dbReference type="GO" id="GO:0005886">
    <property type="term" value="C:plasma membrane"/>
    <property type="evidence" value="ECO:0007669"/>
    <property type="project" value="UniProtKB-SubCell"/>
</dbReference>
<dbReference type="InterPro" id="IPR010559">
    <property type="entry name" value="Sig_transdc_His_kin_internal"/>
</dbReference>
<dbReference type="SMART" id="SM00304">
    <property type="entry name" value="HAMP"/>
    <property type="match status" value="1"/>
</dbReference>
<dbReference type="RefSeq" id="WP_068651150.1">
    <property type="nucleotide sequence ID" value="NZ_CP043611.1"/>
</dbReference>
<dbReference type="PANTHER" id="PTHR34220:SF11">
    <property type="entry name" value="SENSOR PROTEIN KINASE HPTS"/>
    <property type="match status" value="1"/>
</dbReference>
<dbReference type="OrthoDB" id="9776552at2"/>
<keyword evidence="3" id="KW-0597">Phosphoprotein</keyword>
<keyword evidence="8" id="KW-0067">ATP-binding</keyword>
<dbReference type="EMBL" id="LVJI01000024">
    <property type="protein sequence ID" value="OAB43936.1"/>
    <property type="molecule type" value="Genomic_DNA"/>
</dbReference>
<dbReference type="InterPro" id="IPR003594">
    <property type="entry name" value="HATPase_dom"/>
</dbReference>
<dbReference type="SUPFAM" id="SSF158472">
    <property type="entry name" value="HAMP domain-like"/>
    <property type="match status" value="1"/>
</dbReference>
<dbReference type="AlphaFoldDB" id="A0A162K6Z6"/>
<keyword evidence="2" id="KW-1003">Cell membrane</keyword>
<evidence type="ECO:0000256" key="7">
    <source>
        <dbReference type="ARBA" id="ARBA00022777"/>
    </source>
</evidence>
<evidence type="ECO:0000256" key="1">
    <source>
        <dbReference type="ARBA" id="ARBA00004651"/>
    </source>
</evidence>
<keyword evidence="9 12" id="KW-1133">Transmembrane helix</keyword>
<feature type="domain" description="HAMP" evidence="13">
    <location>
        <begin position="334"/>
        <end position="386"/>
    </location>
</feature>
<comment type="subcellular location">
    <subcellularLocation>
        <location evidence="1">Cell membrane</location>
        <topology evidence="1">Multi-pass membrane protein</topology>
    </subcellularLocation>
</comment>
<comment type="caution">
    <text evidence="14">The sequence shown here is derived from an EMBL/GenBank/DDBJ whole genome shotgun (WGS) entry which is preliminary data.</text>
</comment>
<keyword evidence="5 12" id="KW-0812">Transmembrane</keyword>
<evidence type="ECO:0000256" key="8">
    <source>
        <dbReference type="ARBA" id="ARBA00022840"/>
    </source>
</evidence>
<keyword evidence="11 12" id="KW-0472">Membrane</keyword>
<keyword evidence="6" id="KW-0547">Nucleotide-binding</keyword>
<dbReference type="Pfam" id="PF06580">
    <property type="entry name" value="His_kinase"/>
    <property type="match status" value="1"/>
</dbReference>
<dbReference type="GO" id="GO:0000155">
    <property type="term" value="F:phosphorelay sensor kinase activity"/>
    <property type="evidence" value="ECO:0007669"/>
    <property type="project" value="InterPro"/>
</dbReference>
<reference evidence="14 15" key="1">
    <citation type="submission" date="2016-03" db="EMBL/GenBank/DDBJ databases">
        <title>Draft genome sequence of Paenibacillus antarcticus CECT 5836.</title>
        <authorList>
            <person name="Shin S.-K."/>
            <person name="Yi H."/>
        </authorList>
    </citation>
    <scope>NUCLEOTIDE SEQUENCE [LARGE SCALE GENOMIC DNA]</scope>
    <source>
        <strain evidence="14 15">CECT 5836</strain>
    </source>
</reference>
<dbReference type="InterPro" id="IPR003660">
    <property type="entry name" value="HAMP_dom"/>
</dbReference>
<dbReference type="Pfam" id="PF02743">
    <property type="entry name" value="dCache_1"/>
    <property type="match status" value="1"/>
</dbReference>
<evidence type="ECO:0000313" key="15">
    <source>
        <dbReference type="Proteomes" id="UP000077355"/>
    </source>
</evidence>
<accession>A0A162K6Z6</accession>
<proteinExistence type="predicted"/>
<dbReference type="Pfam" id="PF02518">
    <property type="entry name" value="HATPase_c"/>
    <property type="match status" value="1"/>
</dbReference>
<evidence type="ECO:0000256" key="4">
    <source>
        <dbReference type="ARBA" id="ARBA00022679"/>
    </source>
</evidence>
<feature type="transmembrane region" description="Helical" evidence="12">
    <location>
        <begin position="309"/>
        <end position="332"/>
    </location>
</feature>
<dbReference type="PROSITE" id="PS50885">
    <property type="entry name" value="HAMP"/>
    <property type="match status" value="1"/>
</dbReference>
<evidence type="ECO:0000259" key="13">
    <source>
        <dbReference type="PROSITE" id="PS50885"/>
    </source>
</evidence>
<organism evidence="14 15">
    <name type="scientific">Paenibacillus antarcticus</name>
    <dbReference type="NCBI Taxonomy" id="253703"/>
    <lineage>
        <taxon>Bacteria</taxon>
        <taxon>Bacillati</taxon>
        <taxon>Bacillota</taxon>
        <taxon>Bacilli</taxon>
        <taxon>Bacillales</taxon>
        <taxon>Paenibacillaceae</taxon>
        <taxon>Paenibacillus</taxon>
    </lineage>
</organism>
<protein>
    <recommendedName>
        <fullName evidence="13">HAMP domain-containing protein</fullName>
    </recommendedName>
</protein>
<dbReference type="PANTHER" id="PTHR34220">
    <property type="entry name" value="SENSOR HISTIDINE KINASE YPDA"/>
    <property type="match status" value="1"/>
</dbReference>
<dbReference type="SUPFAM" id="SSF55874">
    <property type="entry name" value="ATPase domain of HSP90 chaperone/DNA topoisomerase II/histidine kinase"/>
    <property type="match status" value="1"/>
</dbReference>
<evidence type="ECO:0000256" key="6">
    <source>
        <dbReference type="ARBA" id="ARBA00022741"/>
    </source>
</evidence>
<keyword evidence="7" id="KW-0418">Kinase</keyword>
<dbReference type="InterPro" id="IPR036890">
    <property type="entry name" value="HATPase_C_sf"/>
</dbReference>
<keyword evidence="10" id="KW-0902">Two-component regulatory system</keyword>
<evidence type="ECO:0000256" key="12">
    <source>
        <dbReference type="SAM" id="Phobius"/>
    </source>
</evidence>
<evidence type="ECO:0000256" key="5">
    <source>
        <dbReference type="ARBA" id="ARBA00022692"/>
    </source>
</evidence>
<dbReference type="Gene3D" id="3.30.450.20">
    <property type="entry name" value="PAS domain"/>
    <property type="match status" value="2"/>
</dbReference>
<dbReference type="Proteomes" id="UP000077355">
    <property type="component" value="Unassembled WGS sequence"/>
</dbReference>